<accession>B6BWT0</accession>
<dbReference type="GO" id="GO:0006741">
    <property type="term" value="P:NADP+ biosynthetic process"/>
    <property type="evidence" value="ECO:0007669"/>
    <property type="project" value="UniProtKB-UniRule"/>
</dbReference>
<keyword evidence="6" id="KW-0547">Nucleotide-binding</keyword>
<evidence type="ECO:0000256" key="4">
    <source>
        <dbReference type="ARBA" id="ARBA00023027"/>
    </source>
</evidence>
<dbReference type="STRING" id="314607.KB13_972"/>
<comment type="catalytic activity">
    <reaction evidence="5 6">
        <text>NAD(+) + ATP = ADP + NADP(+) + H(+)</text>
        <dbReference type="Rhea" id="RHEA:18629"/>
        <dbReference type="ChEBI" id="CHEBI:15378"/>
        <dbReference type="ChEBI" id="CHEBI:30616"/>
        <dbReference type="ChEBI" id="CHEBI:57540"/>
        <dbReference type="ChEBI" id="CHEBI:58349"/>
        <dbReference type="ChEBI" id="CHEBI:456216"/>
        <dbReference type="EC" id="2.7.1.23"/>
    </reaction>
</comment>
<organism evidence="7 8">
    <name type="scientific">beta proteobacterium KB13</name>
    <dbReference type="NCBI Taxonomy" id="314607"/>
    <lineage>
        <taxon>Bacteria</taxon>
        <taxon>Pseudomonadati</taxon>
        <taxon>Pseudomonadota</taxon>
        <taxon>Betaproteobacteria</taxon>
        <taxon>Nitrosomonadales</taxon>
        <taxon>OM43 clade</taxon>
    </lineage>
</organism>
<feature type="binding site" evidence="6">
    <location>
        <begin position="78"/>
        <end position="79"/>
    </location>
    <ligand>
        <name>NAD(+)</name>
        <dbReference type="ChEBI" id="CHEBI:57540"/>
    </ligand>
</feature>
<dbReference type="InterPro" id="IPR002504">
    <property type="entry name" value="NADK"/>
</dbReference>
<dbReference type="GO" id="GO:0046872">
    <property type="term" value="F:metal ion binding"/>
    <property type="evidence" value="ECO:0007669"/>
    <property type="project" value="UniProtKB-UniRule"/>
</dbReference>
<dbReference type="Pfam" id="PF20143">
    <property type="entry name" value="NAD_kinase_C"/>
    <property type="match status" value="1"/>
</dbReference>
<feature type="active site" description="Proton acceptor" evidence="6">
    <location>
        <position position="78"/>
    </location>
</feature>
<keyword evidence="6" id="KW-0067">ATP-binding</keyword>
<evidence type="ECO:0000256" key="2">
    <source>
        <dbReference type="ARBA" id="ARBA00022777"/>
    </source>
</evidence>
<dbReference type="InterPro" id="IPR016064">
    <property type="entry name" value="NAD/diacylglycerol_kinase_sf"/>
</dbReference>
<comment type="similarity">
    <text evidence="6">Belongs to the NAD kinase family.</text>
</comment>
<dbReference type="Gene3D" id="3.40.50.10330">
    <property type="entry name" value="Probable inorganic polyphosphate/atp-NAD kinase, domain 1"/>
    <property type="match status" value="1"/>
</dbReference>
<keyword evidence="3 6" id="KW-0521">NADP</keyword>
<dbReference type="Gene3D" id="2.60.200.30">
    <property type="entry name" value="Probable inorganic polyphosphate/atp-NAD kinase, domain 2"/>
    <property type="match status" value="1"/>
</dbReference>
<feature type="binding site" evidence="6">
    <location>
        <position position="249"/>
    </location>
    <ligand>
        <name>NAD(+)</name>
        <dbReference type="ChEBI" id="CHEBI:57540"/>
    </ligand>
</feature>
<keyword evidence="1 6" id="KW-0808">Transferase</keyword>
<dbReference type="InterPro" id="IPR017437">
    <property type="entry name" value="ATP-NAD_kinase_PpnK-typ_C"/>
</dbReference>
<keyword evidence="8" id="KW-1185">Reference proteome</keyword>
<dbReference type="SUPFAM" id="SSF111331">
    <property type="entry name" value="NAD kinase/diacylglycerol kinase-like"/>
    <property type="match status" value="1"/>
</dbReference>
<sequence length="290" mass="32282">MVTLMNFKKIAIIGKYNNLKEDPSFLDKLKGLIKFIDDQGLQVFIEEKTEQQFKINQYQSITLSECSNVDLIIVLGGDGTMLGVARAVSHLNVPIVGINQGRFGFLADVSFDGMENELSQILQGAYELDKRMLLQVKVTRDDNLIYESIAFNDVVIKSGSRLIELELSVDQKLLHKQRSDGIIIATPTGTTAYALSAGGPILHPTIDAVSIVPISPHTLSNRPIALDAKKSISAKIIDMDEGFLSVDGQIKFPLDLRDKISINKSKNTITILHPKEYCYFEMLRNKLNWG</sequence>
<dbReference type="GO" id="GO:0005524">
    <property type="term" value="F:ATP binding"/>
    <property type="evidence" value="ECO:0007669"/>
    <property type="project" value="UniProtKB-KW"/>
</dbReference>
<dbReference type="GO" id="GO:0003951">
    <property type="term" value="F:NAD+ kinase activity"/>
    <property type="evidence" value="ECO:0007669"/>
    <property type="project" value="UniProtKB-UniRule"/>
</dbReference>
<dbReference type="eggNOG" id="COG0061">
    <property type="taxonomic scope" value="Bacteria"/>
</dbReference>
<evidence type="ECO:0000313" key="8">
    <source>
        <dbReference type="Proteomes" id="UP000004188"/>
    </source>
</evidence>
<dbReference type="HAMAP" id="MF_00361">
    <property type="entry name" value="NAD_kinase"/>
    <property type="match status" value="1"/>
</dbReference>
<dbReference type="GO" id="GO:0005737">
    <property type="term" value="C:cytoplasm"/>
    <property type="evidence" value="ECO:0007669"/>
    <property type="project" value="UniProtKB-SubCell"/>
</dbReference>
<name>B6BWT0_9PROT</name>
<feature type="binding site" evidence="6">
    <location>
        <position position="180"/>
    </location>
    <ligand>
        <name>NAD(+)</name>
        <dbReference type="ChEBI" id="CHEBI:57540"/>
    </ligand>
</feature>
<dbReference type="PANTHER" id="PTHR20275">
    <property type="entry name" value="NAD KINASE"/>
    <property type="match status" value="1"/>
</dbReference>
<evidence type="ECO:0000256" key="3">
    <source>
        <dbReference type="ARBA" id="ARBA00022857"/>
    </source>
</evidence>
<feature type="binding site" evidence="6">
    <location>
        <begin position="191"/>
        <end position="196"/>
    </location>
    <ligand>
        <name>NAD(+)</name>
        <dbReference type="ChEBI" id="CHEBI:57540"/>
    </ligand>
</feature>
<evidence type="ECO:0000256" key="1">
    <source>
        <dbReference type="ARBA" id="ARBA00022679"/>
    </source>
</evidence>
<comment type="caution">
    <text evidence="6">Lacks conserved residue(s) required for the propagation of feature annotation.</text>
</comment>
<dbReference type="Pfam" id="PF01513">
    <property type="entry name" value="NAD_kinase"/>
    <property type="match status" value="1"/>
</dbReference>
<dbReference type="Proteomes" id="UP000004188">
    <property type="component" value="Unassembled WGS sequence"/>
</dbReference>
<dbReference type="GO" id="GO:0019674">
    <property type="term" value="P:NAD+ metabolic process"/>
    <property type="evidence" value="ECO:0007669"/>
    <property type="project" value="InterPro"/>
</dbReference>
<proteinExistence type="inferred from homology"/>
<dbReference type="EMBL" id="DS995299">
    <property type="protein sequence ID" value="EDZ64840.1"/>
    <property type="molecule type" value="Genomic_DNA"/>
</dbReference>
<dbReference type="AlphaFoldDB" id="B6BWT0"/>
<comment type="function">
    <text evidence="6">Involved in the regulation of the intracellular balance of NAD and NADP, and is a key enzyme in the biosynthesis of NADP. Catalyzes specifically the phosphorylation on 2'-hydroxyl of the adenosine moiety of NAD to yield NADP.</text>
</comment>
<evidence type="ECO:0000256" key="6">
    <source>
        <dbReference type="HAMAP-Rule" id="MF_00361"/>
    </source>
</evidence>
<evidence type="ECO:0000313" key="7">
    <source>
        <dbReference type="EMBL" id="EDZ64840.1"/>
    </source>
</evidence>
<dbReference type="InterPro" id="IPR017438">
    <property type="entry name" value="ATP-NAD_kinase_N"/>
</dbReference>
<protein>
    <recommendedName>
        <fullName evidence="6">NAD kinase</fullName>
        <ecNumber evidence="6">2.7.1.23</ecNumber>
    </recommendedName>
    <alternativeName>
        <fullName evidence="6">ATP-dependent NAD kinase</fullName>
    </alternativeName>
</protein>
<reference evidence="8" key="1">
    <citation type="journal article" date="2012" name="Stand. Genomic Sci.">
        <title>Genome sequence of strain HIMB624, a cultured representative from the OM43 clade of marine Betaproteobacteria.</title>
        <authorList>
            <person name="Huggett M.J."/>
            <person name="Hayakawa D.H."/>
            <person name="Rappe M.S."/>
        </authorList>
    </citation>
    <scope>NUCLEOTIDE SEQUENCE [LARGE SCALE GENOMIC DNA]</scope>
    <source>
        <strain evidence="8">KB13</strain>
    </source>
</reference>
<gene>
    <name evidence="6 7" type="primary">nadK</name>
    <name evidence="7" type="ORF">KB13_972</name>
</gene>
<comment type="cofactor">
    <cofactor evidence="6">
        <name>a divalent metal cation</name>
        <dbReference type="ChEBI" id="CHEBI:60240"/>
    </cofactor>
</comment>
<dbReference type="HOGENOM" id="CLU_008831_0_1_4"/>
<keyword evidence="2 6" id="KW-0418">Kinase</keyword>
<keyword evidence="6" id="KW-0963">Cytoplasm</keyword>
<dbReference type="GO" id="GO:0051287">
    <property type="term" value="F:NAD binding"/>
    <property type="evidence" value="ECO:0007669"/>
    <property type="project" value="UniProtKB-ARBA"/>
</dbReference>
<dbReference type="EC" id="2.7.1.23" evidence="6"/>
<feature type="binding site" evidence="6">
    <location>
        <position position="178"/>
    </location>
    <ligand>
        <name>NAD(+)</name>
        <dbReference type="ChEBI" id="CHEBI:57540"/>
    </ligand>
</feature>
<keyword evidence="4 6" id="KW-0520">NAD</keyword>
<dbReference type="PANTHER" id="PTHR20275:SF0">
    <property type="entry name" value="NAD KINASE"/>
    <property type="match status" value="1"/>
</dbReference>
<feature type="binding site" evidence="6">
    <location>
        <begin position="152"/>
        <end position="153"/>
    </location>
    <ligand>
        <name>NAD(+)</name>
        <dbReference type="ChEBI" id="CHEBI:57540"/>
    </ligand>
</feature>
<evidence type="ECO:0000256" key="5">
    <source>
        <dbReference type="ARBA" id="ARBA00047925"/>
    </source>
</evidence>
<comment type="subcellular location">
    <subcellularLocation>
        <location evidence="6">Cytoplasm</location>
    </subcellularLocation>
</comment>